<dbReference type="Proteomes" id="UP000595349">
    <property type="component" value="Chromosome"/>
</dbReference>
<dbReference type="Gene3D" id="3.40.190.10">
    <property type="entry name" value="Periplasmic binding protein-like II"/>
    <property type="match status" value="1"/>
</dbReference>
<sequence length="45" mass="4674">MGNSGAGAIWHLAGSSIEQVAEVEFEHVPFDGAAPAVTLFIMAMN</sequence>
<evidence type="ECO:0000313" key="2">
    <source>
        <dbReference type="Proteomes" id="UP000595349"/>
    </source>
</evidence>
<dbReference type="EMBL" id="CP054706">
    <property type="protein sequence ID" value="QQK78873.1"/>
    <property type="molecule type" value="Genomic_DNA"/>
</dbReference>
<name>A0A7T7CEB0_9BACI</name>
<dbReference type="AlphaFoldDB" id="A0A7T7CEB0"/>
<accession>A0A7T7CEB0</accession>
<gene>
    <name evidence="1" type="ORF">HUG20_02450</name>
</gene>
<organism evidence="1 2">
    <name type="scientific">Salicibibacter cibi</name>
    <dbReference type="NCBI Taxonomy" id="2743001"/>
    <lineage>
        <taxon>Bacteria</taxon>
        <taxon>Bacillati</taxon>
        <taxon>Bacillota</taxon>
        <taxon>Bacilli</taxon>
        <taxon>Bacillales</taxon>
        <taxon>Bacillaceae</taxon>
        <taxon>Salicibibacter</taxon>
    </lineage>
</organism>
<evidence type="ECO:0000313" key="1">
    <source>
        <dbReference type="EMBL" id="QQK78873.1"/>
    </source>
</evidence>
<proteinExistence type="predicted"/>
<dbReference type="RefSeq" id="WP_200087662.1">
    <property type="nucleotide sequence ID" value="NZ_CP054706.1"/>
</dbReference>
<keyword evidence="2" id="KW-1185">Reference proteome</keyword>
<reference evidence="1 2" key="1">
    <citation type="submission" date="2020-06" db="EMBL/GenBank/DDBJ databases">
        <title>Genomic analysis of Salicibibacter sp. NKC21-4.</title>
        <authorList>
            <person name="Oh Y.J."/>
        </authorList>
    </citation>
    <scope>NUCLEOTIDE SEQUENCE [LARGE SCALE GENOMIC DNA]</scope>
    <source>
        <strain evidence="1 2">NKC21-4</strain>
    </source>
</reference>
<dbReference type="KEGG" id="scib:HUG20_02450"/>
<protein>
    <submittedName>
        <fullName evidence="1">Uncharacterized protein</fullName>
    </submittedName>
</protein>